<dbReference type="GO" id="GO:0016020">
    <property type="term" value="C:membrane"/>
    <property type="evidence" value="ECO:0007669"/>
    <property type="project" value="TreeGrafter"/>
</dbReference>
<dbReference type="SUPFAM" id="SSF53474">
    <property type="entry name" value="alpha/beta-Hydrolases"/>
    <property type="match status" value="1"/>
</dbReference>
<protein>
    <submittedName>
        <fullName evidence="4">Serine hydrolase like 2</fullName>
    </submittedName>
</protein>
<dbReference type="Proteomes" id="UP000664940">
    <property type="component" value="Unassembled WGS sequence"/>
</dbReference>
<dbReference type="InterPro" id="IPR050266">
    <property type="entry name" value="AB_hydrolase_sf"/>
</dbReference>
<evidence type="ECO:0000313" key="4">
    <source>
        <dbReference type="EMBL" id="KAF6121652.1"/>
    </source>
</evidence>
<gene>
    <name evidence="4" type="ORF">HJG60_017049</name>
</gene>
<reference evidence="4 5" key="1">
    <citation type="journal article" date="2020" name="Nature">
        <title>Six reference-quality genomes reveal evolution of bat adaptations.</title>
        <authorList>
            <person name="Jebb D."/>
            <person name="Huang Z."/>
            <person name="Pippel M."/>
            <person name="Hughes G.M."/>
            <person name="Lavrichenko K."/>
            <person name="Devanna P."/>
            <person name="Winkler S."/>
            <person name="Jermiin L.S."/>
            <person name="Skirmuntt E.C."/>
            <person name="Katzourakis A."/>
            <person name="Burkitt-Gray L."/>
            <person name="Ray D.A."/>
            <person name="Sullivan K.A.M."/>
            <person name="Roscito J.G."/>
            <person name="Kirilenko B.M."/>
            <person name="Davalos L.M."/>
            <person name="Corthals A.P."/>
            <person name="Power M.L."/>
            <person name="Jones G."/>
            <person name="Ransome R.D."/>
            <person name="Dechmann D.K.N."/>
            <person name="Locatelli A.G."/>
            <person name="Puechmaille S.J."/>
            <person name="Fedrigo O."/>
            <person name="Jarvis E.D."/>
            <person name="Hiller M."/>
            <person name="Vernes S.C."/>
            <person name="Myers E.W."/>
            <person name="Teeling E.C."/>
        </authorList>
    </citation>
    <scope>NUCLEOTIDE SEQUENCE [LARGE SCALE GENOMIC DNA]</scope>
    <source>
        <strain evidence="4">Bat1K_MPI-CBG_1</strain>
    </source>
</reference>
<name>A0A834B1J7_9CHIR</name>
<organism evidence="4 5">
    <name type="scientific">Phyllostomus discolor</name>
    <name type="common">pale spear-nosed bat</name>
    <dbReference type="NCBI Taxonomy" id="89673"/>
    <lineage>
        <taxon>Eukaryota</taxon>
        <taxon>Metazoa</taxon>
        <taxon>Chordata</taxon>
        <taxon>Craniata</taxon>
        <taxon>Vertebrata</taxon>
        <taxon>Euteleostomi</taxon>
        <taxon>Mammalia</taxon>
        <taxon>Eutheria</taxon>
        <taxon>Laurasiatheria</taxon>
        <taxon>Chiroptera</taxon>
        <taxon>Yangochiroptera</taxon>
        <taxon>Phyllostomidae</taxon>
        <taxon>Phyllostominae</taxon>
        <taxon>Phyllostomus</taxon>
    </lineage>
</organism>
<evidence type="ECO:0000313" key="5">
    <source>
        <dbReference type="Proteomes" id="UP000664940"/>
    </source>
</evidence>
<dbReference type="GO" id="GO:0016787">
    <property type="term" value="F:hydrolase activity"/>
    <property type="evidence" value="ECO:0007669"/>
    <property type="project" value="UniProtKB-KW"/>
</dbReference>
<dbReference type="InterPro" id="IPR029058">
    <property type="entry name" value="AB_hydrolase_fold"/>
</dbReference>
<dbReference type="PANTHER" id="PTHR43798">
    <property type="entry name" value="MONOACYLGLYCEROL LIPASE"/>
    <property type="match status" value="1"/>
</dbReference>
<proteinExistence type="inferred from homology"/>
<evidence type="ECO:0000259" key="3">
    <source>
        <dbReference type="Pfam" id="PF00561"/>
    </source>
</evidence>
<comment type="similarity">
    <text evidence="1">Belongs to the AB hydrolase superfamily.</text>
</comment>
<dbReference type="Pfam" id="PF00561">
    <property type="entry name" value="Abhydrolase_1"/>
    <property type="match status" value="1"/>
</dbReference>
<sequence>MGEDALPSLFSELRLAVPWGHIAAKAWGSPSSRPVLCLHGWLDNANSFDRLIPLLARDFYYVAMDFGGHGLSSHYSPGVQYHPENFVSEIRRVMAALKWKRCSIMGHSFGGITAGMFSCTFPEMVDKLVLLESTLVAMDTNELENLPAYRRSRVELTLQQEEASGKPPRVYSQEEILQRLLQANTHVWEESAKIILQRGTSPVATGVVLKRDQRLSTQPERYAEFISREQLLPLTKKLQAHLLLIRASQGCNDVSRKNHHKKEPLGFIIKTLKSVLKERFQYVEVPGNHYVHINQPDHVAGVISSFLESDRPQAQE</sequence>
<dbReference type="PANTHER" id="PTHR43798:SF14">
    <property type="entry name" value="SERINE HYDROLASE-LIKE PROTEIN DDB_G0286239"/>
    <property type="match status" value="1"/>
</dbReference>
<feature type="domain" description="AB hydrolase-1" evidence="3">
    <location>
        <begin position="34"/>
        <end position="145"/>
    </location>
</feature>
<dbReference type="PRINTS" id="PR00111">
    <property type="entry name" value="ABHYDROLASE"/>
</dbReference>
<dbReference type="InterPro" id="IPR000073">
    <property type="entry name" value="AB_hydrolase_1"/>
</dbReference>
<dbReference type="AlphaFoldDB" id="A0A834B1J7"/>
<keyword evidence="2 4" id="KW-0378">Hydrolase</keyword>
<comment type="caution">
    <text evidence="4">The sequence shown here is derived from an EMBL/GenBank/DDBJ whole genome shotgun (WGS) entry which is preliminary data.</text>
</comment>
<accession>A0A834B1J7</accession>
<evidence type="ECO:0000256" key="1">
    <source>
        <dbReference type="ARBA" id="ARBA00008645"/>
    </source>
</evidence>
<dbReference type="EMBL" id="JABVXQ010000003">
    <property type="protein sequence ID" value="KAF6121652.1"/>
    <property type="molecule type" value="Genomic_DNA"/>
</dbReference>
<evidence type="ECO:0000256" key="2">
    <source>
        <dbReference type="ARBA" id="ARBA00022801"/>
    </source>
</evidence>
<dbReference type="Gene3D" id="3.40.50.1820">
    <property type="entry name" value="alpha/beta hydrolase"/>
    <property type="match status" value="1"/>
</dbReference>